<evidence type="ECO:0000313" key="5">
    <source>
        <dbReference type="Proteomes" id="UP000034883"/>
    </source>
</evidence>
<dbReference type="Pfam" id="PF13424">
    <property type="entry name" value="TPR_12"/>
    <property type="match status" value="1"/>
</dbReference>
<dbReference type="STRING" id="927083.DB32_003180"/>
<feature type="compositionally biased region" description="Acidic residues" evidence="3">
    <location>
        <begin position="1"/>
        <end position="10"/>
    </location>
</feature>
<dbReference type="SUPFAM" id="SSF48452">
    <property type="entry name" value="TPR-like"/>
    <property type="match status" value="5"/>
</dbReference>
<feature type="compositionally biased region" description="Polar residues" evidence="3">
    <location>
        <begin position="112"/>
        <end position="129"/>
    </location>
</feature>
<sequence>MEVLLDDVEEQPQPKQQPALRAGTARVESRPDGTLQRPEASASVESLLSDLDAELAHAVTTGGPIPAPAAKPKPAREGTAAFSAPRVQARPPAATPGAGVPKKPSIPPPAATTKQTLSGGIGAPTTSPGLGTLRPPSPALGVPRRPASIPPPIAAPRARSTTPERPIPAPPRLSSPGSDPAVPTDAASDDARRTIESWERELAASTDPLRQARIHYEIGRIAEVQLQDLRRAAAHYQEALSRAPEHVPTLRGARRVMIARKNFQMALPLFDAEARITSDPHAKAALLYAKGRLLEDVLGQRGEARREYAIAGELDRGAPVILKALEQCDADAGAWSELARTYERIANTVAGDPRHRAALIVQRARLLESRQREVDAAIELYETALRLDPEVAGALEALKRLHHAQRRWRDLIAVLEREAEQSGDRGVRTMALYRIARLHAERLGNRDEALTALERASRESPDEPLVLEEMARLYEAAEKWDPLVRVLEQLVDTTREGAARVTLLARVGQLREEKLGDAPGALVAYEAALAIGPTHLPTLQALGKLYTRSGDWERLVRMHLGEADHADEPRRRAAAHARVAEILEVHLGQPDQAIEHHARALSMQPGYPPSFKALTRLFAEAGRWRELVDLYARAVDEASEKERAITYLLKVGAIYEDALQEHAQAAHAYRRVLQLDPKHLGAIHALQRATERAARWTELVESLELEAELTRDPKQIVALLHRAGEVLDDLVGDREAAVVRFRKVLGIDPTYVPALTSLGRIYHRAGRWEDLLELYKRELELTPRGAEAVALLAKMAELCEERIGRDDEAISHYRRAIEIDPTNRTALRALARKLRERGAWDELVRVLEMELSGLTDPAARARAAYRVGEVWEERLQQVERATAAYEQARDAEPSYRPAIDALARLRAEHGAWRKLADELEREAASSPDPKLAVAALVRAGEIWSEHLNEPRRACAAYDKVLEREPGHLGALLAIETLYRRLASFEGLARVYASEARVLTDASARVAALHELARLQEMRLAAPTDEVRATYQAILSLAPDDPLAIAALERIAIAGGSRTMLADVDRRLAESADDPIVAAAYRTRLAESLEASGDARALEAYRAALEADPENLAAARGLSRIAERTDDPEALADAARREARVVQDPQQAARLLVKAAQVAEDRLADTRRAVEDYERALELWADDVDAAQRLLEILLAAGQGARAADRLARAAQTARSVDRAAELWLEVSRLQAELLDNLAGAIGSLNRVLKSAPAHVPTLRRLAELYERDQQWTEAAQLLGRVVQLAPDRDVLKDAHLRLSALWDGRLGDSSRALVSLQAVLALEPENRAALARLAAMHDREGDLDKAADAAGRLVEASHAPPERAEALCTLARIELRRGRGESATSALVQAVVLEGPGGAAARALKDTIRDRDGYATYAQALRDHVQRWNGRPPAPRQAWVELAGVLGDSLGQHADSADVLRVAARALPEDVELDRQLAARLARVGRRDEAVAILRRRIDEHVGRVECWRDLRGLWSATPELAMLTVGPLALLGGASNDDVERLRARASQSGRARPGTLGPETLPGVYEMDANSPVLTVLSTLPEAFSRLYPPDLEGFGLSTRDRITTRSGHPLRALTDRIAAIFRVENYELYVHRVRARGLAVELGEPASILVPASLTELPEAQQVFLLARAFANVAMRFHITDKLTPREIEVLVASAVRAFAPGFGSGLTSEDILDDQMRRIQKALSRRARRSLEEATPRYVNGPPVEFAAWARQIQLGSARAALLVSDDLLGAIEVLRRTERDLAHVEPRDIVRASPLVGELVRWWASDAAIDLRRRAGMLA</sequence>
<dbReference type="PANTHER" id="PTHR12558">
    <property type="entry name" value="CELL DIVISION CYCLE 16,23,27"/>
    <property type="match status" value="1"/>
</dbReference>
<dbReference type="InterPro" id="IPR011990">
    <property type="entry name" value="TPR-like_helical_dom_sf"/>
</dbReference>
<name>A0A0F6W2T3_9BACT</name>
<evidence type="ECO:0000256" key="2">
    <source>
        <dbReference type="SAM" id="Coils"/>
    </source>
</evidence>
<organism evidence="4 5">
    <name type="scientific">Sandaracinus amylolyticus</name>
    <dbReference type="NCBI Taxonomy" id="927083"/>
    <lineage>
        <taxon>Bacteria</taxon>
        <taxon>Pseudomonadati</taxon>
        <taxon>Myxococcota</taxon>
        <taxon>Polyangia</taxon>
        <taxon>Polyangiales</taxon>
        <taxon>Sandaracinaceae</taxon>
        <taxon>Sandaracinus</taxon>
    </lineage>
</organism>
<keyword evidence="2" id="KW-0175">Coiled coil</keyword>
<protein>
    <submittedName>
        <fullName evidence="4">TPR domain protein, putative component of TonB system</fullName>
    </submittedName>
</protein>
<evidence type="ECO:0000256" key="1">
    <source>
        <dbReference type="PROSITE-ProRule" id="PRU00339"/>
    </source>
</evidence>
<feature type="region of interest" description="Disordered" evidence="3">
    <location>
        <begin position="1"/>
        <end position="45"/>
    </location>
</feature>
<evidence type="ECO:0000313" key="4">
    <source>
        <dbReference type="EMBL" id="AKF06031.1"/>
    </source>
</evidence>
<feature type="region of interest" description="Disordered" evidence="3">
    <location>
        <begin position="1546"/>
        <end position="1565"/>
    </location>
</feature>
<dbReference type="InterPro" id="IPR019734">
    <property type="entry name" value="TPR_rpt"/>
</dbReference>
<feature type="repeat" description="TPR" evidence="1">
    <location>
        <begin position="1255"/>
        <end position="1288"/>
    </location>
</feature>
<dbReference type="SMART" id="SM00028">
    <property type="entry name" value="TPR"/>
    <property type="match status" value="16"/>
</dbReference>
<keyword evidence="1" id="KW-0802">TPR repeat</keyword>
<dbReference type="OrthoDB" id="5244639at2"/>
<dbReference type="PANTHER" id="PTHR12558:SF13">
    <property type="entry name" value="CELL DIVISION CYCLE PROTEIN 27 HOMOLOG"/>
    <property type="match status" value="1"/>
</dbReference>
<proteinExistence type="predicted"/>
<dbReference type="KEGG" id="samy:DB32_003180"/>
<feature type="coiled-coil region" evidence="2">
    <location>
        <begin position="1155"/>
        <end position="1189"/>
    </location>
</feature>
<dbReference type="Pfam" id="PF13176">
    <property type="entry name" value="TPR_7"/>
    <property type="match status" value="3"/>
</dbReference>
<accession>A0A0F6W2T3</accession>
<dbReference type="RefSeq" id="WP_053233243.1">
    <property type="nucleotide sequence ID" value="NZ_CP011125.1"/>
</dbReference>
<keyword evidence="5" id="KW-1185">Reference proteome</keyword>
<gene>
    <name evidence="4" type="ORF">DB32_003180</name>
</gene>
<feature type="region of interest" description="Disordered" evidence="3">
    <location>
        <begin position="59"/>
        <end position="193"/>
    </location>
</feature>
<feature type="repeat" description="TPR" evidence="1">
    <location>
        <begin position="790"/>
        <end position="823"/>
    </location>
</feature>
<evidence type="ECO:0000256" key="3">
    <source>
        <dbReference type="SAM" id="MobiDB-lite"/>
    </source>
</evidence>
<dbReference type="PROSITE" id="PS50005">
    <property type="entry name" value="TPR"/>
    <property type="match status" value="3"/>
</dbReference>
<dbReference type="EMBL" id="CP011125">
    <property type="protein sequence ID" value="AKF06031.1"/>
    <property type="molecule type" value="Genomic_DNA"/>
</dbReference>
<reference evidence="4 5" key="1">
    <citation type="submission" date="2015-03" db="EMBL/GenBank/DDBJ databases">
        <title>Genome assembly of Sandaracinus amylolyticus DSM 53668.</title>
        <authorList>
            <person name="Sharma G."/>
            <person name="Subramanian S."/>
        </authorList>
    </citation>
    <scope>NUCLEOTIDE SEQUENCE [LARGE SCALE GENOMIC DNA]</scope>
    <source>
        <strain evidence="4 5">DSM 53668</strain>
    </source>
</reference>
<feature type="repeat" description="TPR" evidence="1">
    <location>
        <begin position="752"/>
        <end position="785"/>
    </location>
</feature>
<dbReference type="Proteomes" id="UP000034883">
    <property type="component" value="Chromosome"/>
</dbReference>
<dbReference type="Pfam" id="PF13174">
    <property type="entry name" value="TPR_6"/>
    <property type="match status" value="1"/>
</dbReference>
<dbReference type="Gene3D" id="1.25.40.10">
    <property type="entry name" value="Tetratricopeptide repeat domain"/>
    <property type="match status" value="7"/>
</dbReference>